<keyword evidence="1" id="KW-1133">Transmembrane helix</keyword>
<evidence type="ECO:0000313" key="3">
    <source>
        <dbReference type="Proteomes" id="UP001216558"/>
    </source>
</evidence>
<accession>A0ABT5JNW1</accession>
<proteinExistence type="predicted"/>
<protein>
    <submittedName>
        <fullName evidence="2">Uncharacterized protein</fullName>
    </submittedName>
</protein>
<dbReference type="Proteomes" id="UP001216558">
    <property type="component" value="Unassembled WGS sequence"/>
</dbReference>
<comment type="caution">
    <text evidence="2">The sequence shown here is derived from an EMBL/GenBank/DDBJ whole genome shotgun (WGS) entry which is preliminary data.</text>
</comment>
<reference evidence="2 3" key="1">
    <citation type="submission" date="2022-10" db="EMBL/GenBank/DDBJ databases">
        <title>Erythrobacter sp. sf7 Genome sequencing.</title>
        <authorList>
            <person name="Park S."/>
        </authorList>
    </citation>
    <scope>NUCLEOTIDE SEQUENCE [LARGE SCALE GENOMIC DNA]</scope>
    <source>
        <strain evidence="3">sf7</strain>
    </source>
</reference>
<feature type="transmembrane region" description="Helical" evidence="1">
    <location>
        <begin position="115"/>
        <end position="139"/>
    </location>
</feature>
<evidence type="ECO:0000313" key="2">
    <source>
        <dbReference type="EMBL" id="MDC8753282.1"/>
    </source>
</evidence>
<keyword evidence="3" id="KW-1185">Reference proteome</keyword>
<feature type="transmembrane region" description="Helical" evidence="1">
    <location>
        <begin position="159"/>
        <end position="177"/>
    </location>
</feature>
<keyword evidence="1" id="KW-0472">Membrane</keyword>
<organism evidence="2 3">
    <name type="scientific">Erythrobacter fulvus</name>
    <dbReference type="NCBI Taxonomy" id="2987523"/>
    <lineage>
        <taxon>Bacteria</taxon>
        <taxon>Pseudomonadati</taxon>
        <taxon>Pseudomonadota</taxon>
        <taxon>Alphaproteobacteria</taxon>
        <taxon>Sphingomonadales</taxon>
        <taxon>Erythrobacteraceae</taxon>
        <taxon>Erythrobacter/Porphyrobacter group</taxon>
        <taxon>Erythrobacter</taxon>
    </lineage>
</organism>
<name>A0ABT5JNW1_9SPHN</name>
<dbReference type="EMBL" id="JAQQXQ010000001">
    <property type="protein sequence ID" value="MDC8753282.1"/>
    <property type="molecule type" value="Genomic_DNA"/>
</dbReference>
<feature type="transmembrane region" description="Helical" evidence="1">
    <location>
        <begin position="44"/>
        <end position="62"/>
    </location>
</feature>
<gene>
    <name evidence="2" type="ORF">OIK40_01345</name>
</gene>
<evidence type="ECO:0000256" key="1">
    <source>
        <dbReference type="SAM" id="Phobius"/>
    </source>
</evidence>
<feature type="transmembrane region" description="Helical" evidence="1">
    <location>
        <begin position="68"/>
        <end position="86"/>
    </location>
</feature>
<sequence>MSNSPFSLWAAAASDATFTDPAACAAHAGEFERRIARRNRIERIAGWIQLPVWGGMAAFYLRVGEVPLALSAIMIGVGVLVVLRNLTRRADNLDRHPEEPCRDHLVRQYRRQYEALLSVPLWYIGPVMPGLIAFLAAVTSGIAEVKGWDAALAELTRRGLFIGLVFCAVVLLNWYGARRLKRDLERLERLA</sequence>
<dbReference type="RefSeq" id="WP_273675539.1">
    <property type="nucleotide sequence ID" value="NZ_JAQQXQ010000001.1"/>
</dbReference>
<keyword evidence="1" id="KW-0812">Transmembrane</keyword>